<proteinExistence type="predicted"/>
<evidence type="ECO:0000313" key="2">
    <source>
        <dbReference type="EMBL" id="MVP01912.1"/>
    </source>
</evidence>
<keyword evidence="1" id="KW-0732">Signal</keyword>
<comment type="caution">
    <text evidence="2">The sequence shown here is derived from an EMBL/GenBank/DDBJ whole genome shotgun (WGS) entry which is preliminary data.</text>
</comment>
<dbReference type="AlphaFoldDB" id="A0A7X3K193"/>
<dbReference type="Proteomes" id="UP000490800">
    <property type="component" value="Unassembled WGS sequence"/>
</dbReference>
<gene>
    <name evidence="2" type="ORF">EDM21_20750</name>
</gene>
<dbReference type="RefSeq" id="WP_157338328.1">
    <property type="nucleotide sequence ID" value="NZ_RHLK01000016.1"/>
</dbReference>
<evidence type="ECO:0000313" key="3">
    <source>
        <dbReference type="Proteomes" id="UP000490800"/>
    </source>
</evidence>
<sequence>MKKLKIIGLTLLILMMTTTTVFATNYSSVYVTGYTGTTDATMAITGQNQYGIATINASGAFSGFIFEYCKGSQKQYKYNEPDGGTKTIRYYMSSSCTYQLYVTKDGDFPVNGEIKNYE</sequence>
<feature type="chain" id="PRO_5030888488" evidence="1">
    <location>
        <begin position="24"/>
        <end position="118"/>
    </location>
</feature>
<evidence type="ECO:0000256" key="1">
    <source>
        <dbReference type="SAM" id="SignalP"/>
    </source>
</evidence>
<keyword evidence="3" id="KW-1185">Reference proteome</keyword>
<protein>
    <submittedName>
        <fullName evidence="2">Uncharacterized protein</fullName>
    </submittedName>
</protein>
<organism evidence="2 3">
    <name type="scientific">Paenibacillus lutrae</name>
    <dbReference type="NCBI Taxonomy" id="2078573"/>
    <lineage>
        <taxon>Bacteria</taxon>
        <taxon>Bacillati</taxon>
        <taxon>Bacillota</taxon>
        <taxon>Bacilli</taxon>
        <taxon>Bacillales</taxon>
        <taxon>Paenibacillaceae</taxon>
        <taxon>Paenibacillus</taxon>
    </lineage>
</organism>
<feature type="signal peptide" evidence="1">
    <location>
        <begin position="1"/>
        <end position="23"/>
    </location>
</feature>
<dbReference type="OrthoDB" id="2680633at2"/>
<reference evidence="2 3" key="1">
    <citation type="journal article" date="2019" name="Microorganisms">
        <title>Paenibacillus lutrae sp. nov., A Chitinolytic Species Isolated from A River Otter in Castril Natural Park, Granada, Spain.</title>
        <authorList>
            <person name="Rodriguez M."/>
            <person name="Reina J.C."/>
            <person name="Bejar V."/>
            <person name="Llamas I."/>
        </authorList>
    </citation>
    <scope>NUCLEOTIDE SEQUENCE [LARGE SCALE GENOMIC DNA]</scope>
    <source>
        <strain evidence="2 3">N10</strain>
    </source>
</reference>
<accession>A0A7X3K193</accession>
<dbReference type="EMBL" id="RHLK01000016">
    <property type="protein sequence ID" value="MVP01912.1"/>
    <property type="molecule type" value="Genomic_DNA"/>
</dbReference>
<name>A0A7X3K193_9BACL</name>